<keyword evidence="8 9" id="KW-0472">Membrane</keyword>
<keyword evidence="12" id="KW-1185">Reference proteome</keyword>
<evidence type="ECO:0000256" key="1">
    <source>
        <dbReference type="ARBA" id="ARBA00004141"/>
    </source>
</evidence>
<dbReference type="InterPro" id="IPR013525">
    <property type="entry name" value="ABC2_TM"/>
</dbReference>
<organism evidence="11 12">
    <name type="scientific">Anaeromyces robustus</name>
    <dbReference type="NCBI Taxonomy" id="1754192"/>
    <lineage>
        <taxon>Eukaryota</taxon>
        <taxon>Fungi</taxon>
        <taxon>Fungi incertae sedis</taxon>
        <taxon>Chytridiomycota</taxon>
        <taxon>Chytridiomycota incertae sedis</taxon>
        <taxon>Neocallimastigomycetes</taxon>
        <taxon>Neocallimastigales</taxon>
        <taxon>Neocallimastigaceae</taxon>
        <taxon>Anaeromyces</taxon>
    </lineage>
</organism>
<dbReference type="CDD" id="cd03263">
    <property type="entry name" value="ABC_subfamily_A"/>
    <property type="match status" value="1"/>
</dbReference>
<feature type="transmembrane region" description="Helical" evidence="9">
    <location>
        <begin position="193"/>
        <end position="215"/>
    </location>
</feature>
<dbReference type="PANTHER" id="PTHR19229">
    <property type="entry name" value="ATP-BINDING CASSETTE TRANSPORTER SUBFAMILY A ABCA"/>
    <property type="match status" value="1"/>
</dbReference>
<evidence type="ECO:0000256" key="7">
    <source>
        <dbReference type="ARBA" id="ARBA00022989"/>
    </source>
</evidence>
<feature type="transmembrane region" description="Helical" evidence="9">
    <location>
        <begin position="323"/>
        <end position="340"/>
    </location>
</feature>
<evidence type="ECO:0000256" key="8">
    <source>
        <dbReference type="ARBA" id="ARBA00023136"/>
    </source>
</evidence>
<accession>A0A1Y1XCY6</accession>
<keyword evidence="11" id="KW-0378">Hydrolase</keyword>
<dbReference type="AlphaFoldDB" id="A0A1Y1XCY6"/>
<dbReference type="InterPro" id="IPR017871">
    <property type="entry name" value="ABC_transporter-like_CS"/>
</dbReference>
<dbReference type="GO" id="GO:0005319">
    <property type="term" value="F:lipid transporter activity"/>
    <property type="evidence" value="ECO:0007669"/>
    <property type="project" value="TreeGrafter"/>
</dbReference>
<dbReference type="OrthoDB" id="8061355at2759"/>
<dbReference type="PROSITE" id="PS50893">
    <property type="entry name" value="ABC_TRANSPORTER_2"/>
    <property type="match status" value="1"/>
</dbReference>
<dbReference type="Proteomes" id="UP000193944">
    <property type="component" value="Unassembled WGS sequence"/>
</dbReference>
<evidence type="ECO:0000313" key="12">
    <source>
        <dbReference type="Proteomes" id="UP000193944"/>
    </source>
</evidence>
<dbReference type="SMART" id="SM00382">
    <property type="entry name" value="AAA"/>
    <property type="match status" value="1"/>
</dbReference>
<evidence type="ECO:0000256" key="5">
    <source>
        <dbReference type="ARBA" id="ARBA00022741"/>
    </source>
</evidence>
<feature type="transmembrane region" description="Helical" evidence="9">
    <location>
        <begin position="222"/>
        <end position="246"/>
    </location>
</feature>
<evidence type="ECO:0000256" key="4">
    <source>
        <dbReference type="ARBA" id="ARBA00022692"/>
    </source>
</evidence>
<keyword evidence="4 9" id="KW-0812">Transmembrane</keyword>
<name>A0A1Y1XCY6_9FUNG</name>
<dbReference type="PROSITE" id="PS00211">
    <property type="entry name" value="ABC_TRANSPORTER_1"/>
    <property type="match status" value="1"/>
</dbReference>
<feature type="domain" description="ABC transporter" evidence="10">
    <location>
        <begin position="412"/>
        <end position="647"/>
    </location>
</feature>
<dbReference type="InterPro" id="IPR003439">
    <property type="entry name" value="ABC_transporter-like_ATP-bd"/>
</dbReference>
<comment type="subcellular location">
    <subcellularLocation>
        <location evidence="1">Membrane</location>
        <topology evidence="1">Multi-pass membrane protein</topology>
    </subcellularLocation>
</comment>
<evidence type="ECO:0000256" key="2">
    <source>
        <dbReference type="ARBA" id="ARBA00008869"/>
    </source>
</evidence>
<dbReference type="EMBL" id="MCFG01000070">
    <property type="protein sequence ID" value="ORX83599.1"/>
    <property type="molecule type" value="Genomic_DNA"/>
</dbReference>
<evidence type="ECO:0000256" key="9">
    <source>
        <dbReference type="SAM" id="Phobius"/>
    </source>
</evidence>
<evidence type="ECO:0000259" key="10">
    <source>
        <dbReference type="PROSITE" id="PS50893"/>
    </source>
</evidence>
<dbReference type="InterPro" id="IPR027417">
    <property type="entry name" value="P-loop_NTPase"/>
</dbReference>
<keyword evidence="5" id="KW-0547">Nucleotide-binding</keyword>
<dbReference type="Gene3D" id="3.40.50.300">
    <property type="entry name" value="P-loop containing nucleotide triphosphate hydrolases"/>
    <property type="match status" value="1"/>
</dbReference>
<dbReference type="STRING" id="1754192.A0A1Y1XCY6"/>
<reference evidence="11 12" key="2">
    <citation type="submission" date="2016-08" db="EMBL/GenBank/DDBJ databases">
        <title>Pervasive Adenine N6-methylation of Active Genes in Fungi.</title>
        <authorList>
            <consortium name="DOE Joint Genome Institute"/>
            <person name="Mondo S.J."/>
            <person name="Dannebaum R.O."/>
            <person name="Kuo R.C."/>
            <person name="Labutti K."/>
            <person name="Haridas S."/>
            <person name="Kuo A."/>
            <person name="Salamov A."/>
            <person name="Ahrendt S.R."/>
            <person name="Lipzen A."/>
            <person name="Sullivan W."/>
            <person name="Andreopoulos W.B."/>
            <person name="Clum A."/>
            <person name="Lindquist E."/>
            <person name="Daum C."/>
            <person name="Ramamoorthy G.K."/>
            <person name="Gryganskyi A."/>
            <person name="Culley D."/>
            <person name="Magnuson J.K."/>
            <person name="James T.Y."/>
            <person name="O'Malley M.A."/>
            <person name="Stajich J.E."/>
            <person name="Spatafora J.W."/>
            <person name="Visel A."/>
            <person name="Grigoriev I.V."/>
        </authorList>
    </citation>
    <scope>NUCLEOTIDE SEQUENCE [LARGE SCALE GENOMIC DNA]</scope>
    <source>
        <strain evidence="11 12">S4</strain>
    </source>
</reference>
<dbReference type="GO" id="GO:0140359">
    <property type="term" value="F:ABC-type transporter activity"/>
    <property type="evidence" value="ECO:0007669"/>
    <property type="project" value="InterPro"/>
</dbReference>
<dbReference type="InterPro" id="IPR026082">
    <property type="entry name" value="ABCA"/>
</dbReference>
<dbReference type="GO" id="GO:0016887">
    <property type="term" value="F:ATP hydrolysis activity"/>
    <property type="evidence" value="ECO:0007669"/>
    <property type="project" value="InterPro"/>
</dbReference>
<protein>
    <submittedName>
        <fullName evidence="11">p-loop containing nucleoside triphosphate hydrolase protein</fullName>
    </submittedName>
</protein>
<comment type="similarity">
    <text evidence="2">Belongs to the ABC transporter superfamily. ABCA family.</text>
</comment>
<dbReference type="PANTHER" id="PTHR19229:SF205">
    <property type="entry name" value="ABC TRANSPORTER A FAMILY MEMBER 1-RELATED"/>
    <property type="match status" value="1"/>
</dbReference>
<sequence>PDKRHDLIHVPNSSFIYDYSLNNQNYTFFGVVFDIKKDNDVTNFRYQVWYNSTINYNQTDPFGSRVSSVVRGLDEAIMTYANNNPNIQASVDIDLKDFPTIALQNLDDAAVSMVGSVFFFCSAMVIFINSLNTIVTEKENKIRYCMEMMGLYKSVYWLSWFIVYFVLILINSLCTIFFGMIFQYSVFINTNFIVLFLLFFGYGIGMITLGFFLTTFVNSSRIFVLIIGFLFQSFVFSNGYLAYLWWSTSVPQLFRYLFSFLPFFNFGRIYYDIAQLSGSSINIITGMTVSGKGFKLSDLSKIPETSISYILDLDYLDAPINSVLYYLINIILYSILTLYFDNIIPNEFGNCQSFYYFLLPSYWGLSKSDNNSNEWVKNVLNKYPATYNKEKVDSDVLEHINHTCDPSNNDPIKVVNLKKKYGKGKNEKVVVNGSYLSLTKDRGKLNFFLTQNGAGKSTTINIMAGLTPPTSGDVSVFGKTLTNDINGVQRELGICPQHDILYPDMTAMEHLLLYTGLKGVTTENLDKILEERLKAVKLWTVKDARTNTYSGGMKRRLSMIIATIGDPNVILLDEPTTGMDPLNRRHVWRFIEKFKKNRCIVVTTHSMEEADALGDEIIIMSNGDIKAIGNGVHLKNKFGTGYHISMIAKEKKIDEIKNKVQEFVPGAKLEDDSAGALIYNFTKEQLQYIPEFIKYLDDNPDNLISNWGISQTTLEEVFLLVIQDSSNRKTAKN</sequence>
<dbReference type="GO" id="GO:0016020">
    <property type="term" value="C:membrane"/>
    <property type="evidence" value="ECO:0007669"/>
    <property type="project" value="UniProtKB-SubCell"/>
</dbReference>
<feature type="non-terminal residue" evidence="11">
    <location>
        <position position="1"/>
    </location>
</feature>
<dbReference type="GO" id="GO:0005524">
    <property type="term" value="F:ATP binding"/>
    <property type="evidence" value="ECO:0007669"/>
    <property type="project" value="UniProtKB-KW"/>
</dbReference>
<dbReference type="SUPFAM" id="SSF52540">
    <property type="entry name" value="P-loop containing nucleoside triphosphate hydrolases"/>
    <property type="match status" value="1"/>
</dbReference>
<dbReference type="InterPro" id="IPR003593">
    <property type="entry name" value="AAA+_ATPase"/>
</dbReference>
<feature type="transmembrane region" description="Helical" evidence="9">
    <location>
        <begin position="252"/>
        <end position="271"/>
    </location>
</feature>
<gene>
    <name evidence="11" type="ORF">BCR32DRAFT_201653</name>
</gene>
<evidence type="ECO:0000313" key="11">
    <source>
        <dbReference type="EMBL" id="ORX83599.1"/>
    </source>
</evidence>
<evidence type="ECO:0000256" key="6">
    <source>
        <dbReference type="ARBA" id="ARBA00022840"/>
    </source>
</evidence>
<feature type="transmembrane region" description="Helical" evidence="9">
    <location>
        <begin position="155"/>
        <end position="181"/>
    </location>
</feature>
<feature type="transmembrane region" description="Helical" evidence="9">
    <location>
        <begin position="113"/>
        <end position="135"/>
    </location>
</feature>
<reference evidence="11 12" key="1">
    <citation type="submission" date="2016-08" db="EMBL/GenBank/DDBJ databases">
        <title>A Parts List for Fungal Cellulosomes Revealed by Comparative Genomics.</title>
        <authorList>
            <consortium name="DOE Joint Genome Institute"/>
            <person name="Haitjema C.H."/>
            <person name="Gilmore S.P."/>
            <person name="Henske J.K."/>
            <person name="Solomon K.V."/>
            <person name="De Groot R."/>
            <person name="Kuo A."/>
            <person name="Mondo S.J."/>
            <person name="Salamov A.A."/>
            <person name="Labutti K."/>
            <person name="Zhao Z."/>
            <person name="Chiniquy J."/>
            <person name="Barry K."/>
            <person name="Brewer H.M."/>
            <person name="Purvine S.O."/>
            <person name="Wright A.T."/>
            <person name="Boxma B."/>
            <person name="Van Alen T."/>
            <person name="Hackstein J.H."/>
            <person name="Baker S.E."/>
            <person name="Grigoriev I.V."/>
            <person name="O'Malley M.A."/>
        </authorList>
    </citation>
    <scope>NUCLEOTIDE SEQUENCE [LARGE SCALE GENOMIC DNA]</scope>
    <source>
        <strain evidence="11 12">S4</strain>
    </source>
</reference>
<comment type="caution">
    <text evidence="11">The sequence shown here is derived from an EMBL/GenBank/DDBJ whole genome shotgun (WGS) entry which is preliminary data.</text>
</comment>
<evidence type="ECO:0000256" key="3">
    <source>
        <dbReference type="ARBA" id="ARBA00022448"/>
    </source>
</evidence>
<dbReference type="Pfam" id="PF12698">
    <property type="entry name" value="ABC2_membrane_3"/>
    <property type="match status" value="1"/>
</dbReference>
<keyword evidence="3" id="KW-0813">Transport</keyword>
<dbReference type="FunFam" id="3.40.50.300:FF:000335">
    <property type="entry name" value="ATP binding cassette subfamily A member 5"/>
    <property type="match status" value="1"/>
</dbReference>
<keyword evidence="7 9" id="KW-1133">Transmembrane helix</keyword>
<keyword evidence="6" id="KW-0067">ATP-binding</keyword>
<dbReference type="Pfam" id="PF00005">
    <property type="entry name" value="ABC_tran"/>
    <property type="match status" value="1"/>
</dbReference>
<proteinExistence type="inferred from homology"/>